<keyword evidence="2" id="KW-0238">DNA-binding</keyword>
<dbReference type="Gene3D" id="1.10.10.60">
    <property type="entry name" value="Homeodomain-like"/>
    <property type="match status" value="3"/>
</dbReference>
<dbReference type="GO" id="GO:0001006">
    <property type="term" value="F:RNA polymerase III type 3 promoter sequence-specific DNA binding"/>
    <property type="evidence" value="ECO:0007669"/>
    <property type="project" value="TreeGrafter"/>
</dbReference>
<organism evidence="9 10">
    <name type="scientific">Panaeolus cyanescens</name>
    <dbReference type="NCBI Taxonomy" id="181874"/>
    <lineage>
        <taxon>Eukaryota</taxon>
        <taxon>Fungi</taxon>
        <taxon>Dikarya</taxon>
        <taxon>Basidiomycota</taxon>
        <taxon>Agaricomycotina</taxon>
        <taxon>Agaricomycetes</taxon>
        <taxon>Agaricomycetidae</taxon>
        <taxon>Agaricales</taxon>
        <taxon>Agaricineae</taxon>
        <taxon>Galeropsidaceae</taxon>
        <taxon>Panaeolus</taxon>
    </lineage>
</organism>
<dbReference type="InterPro" id="IPR051575">
    <property type="entry name" value="Myb-like_DNA-bd"/>
</dbReference>
<evidence type="ECO:0000256" key="3">
    <source>
        <dbReference type="ARBA" id="ARBA00023163"/>
    </source>
</evidence>
<dbReference type="GO" id="GO:0042795">
    <property type="term" value="P:snRNA transcription by RNA polymerase II"/>
    <property type="evidence" value="ECO:0007669"/>
    <property type="project" value="TreeGrafter"/>
</dbReference>
<feature type="domain" description="HTH myb-type" evidence="8">
    <location>
        <begin position="296"/>
        <end position="350"/>
    </location>
</feature>
<dbReference type="PANTHER" id="PTHR46621:SF1">
    <property type="entry name" value="SNRNA-ACTIVATING PROTEIN COMPLEX SUBUNIT 4"/>
    <property type="match status" value="1"/>
</dbReference>
<comment type="caution">
    <text evidence="9">The sequence shown here is derived from an EMBL/GenBank/DDBJ whole genome shotgun (WGS) entry which is preliminary data.</text>
</comment>
<feature type="compositionally biased region" description="Polar residues" evidence="6">
    <location>
        <begin position="563"/>
        <end position="581"/>
    </location>
</feature>
<reference evidence="9 10" key="1">
    <citation type="journal article" date="2018" name="Evol. Lett.">
        <title>Horizontal gene cluster transfer increased hallucinogenic mushroom diversity.</title>
        <authorList>
            <person name="Reynolds H.T."/>
            <person name="Vijayakumar V."/>
            <person name="Gluck-Thaler E."/>
            <person name="Korotkin H.B."/>
            <person name="Matheny P.B."/>
            <person name="Slot J.C."/>
        </authorList>
    </citation>
    <scope>NUCLEOTIDE SEQUENCE [LARGE SCALE GENOMIC DNA]</scope>
    <source>
        <strain evidence="9 10">2629</strain>
    </source>
</reference>
<keyword evidence="5" id="KW-0175">Coiled coil</keyword>
<feature type="compositionally biased region" description="Polar residues" evidence="6">
    <location>
        <begin position="1"/>
        <end position="18"/>
    </location>
</feature>
<evidence type="ECO:0000259" key="7">
    <source>
        <dbReference type="PROSITE" id="PS50090"/>
    </source>
</evidence>
<gene>
    <name evidence="9" type="ORF">CVT24_001658</name>
</gene>
<dbReference type="STRING" id="181874.A0A409VT46"/>
<feature type="region of interest" description="Disordered" evidence="6">
    <location>
        <begin position="402"/>
        <end position="610"/>
    </location>
</feature>
<dbReference type="InParanoid" id="A0A409VT46"/>
<dbReference type="AlphaFoldDB" id="A0A409VT46"/>
<evidence type="ECO:0000313" key="9">
    <source>
        <dbReference type="EMBL" id="PPQ69389.1"/>
    </source>
</evidence>
<proteinExistence type="predicted"/>
<dbReference type="EMBL" id="NHTK01005986">
    <property type="protein sequence ID" value="PPQ69389.1"/>
    <property type="molecule type" value="Genomic_DNA"/>
</dbReference>
<evidence type="ECO:0000256" key="1">
    <source>
        <dbReference type="ARBA" id="ARBA00023015"/>
    </source>
</evidence>
<dbReference type="InterPro" id="IPR017930">
    <property type="entry name" value="Myb_dom"/>
</dbReference>
<evidence type="ECO:0000256" key="4">
    <source>
        <dbReference type="ARBA" id="ARBA00023242"/>
    </source>
</evidence>
<dbReference type="PANTHER" id="PTHR46621">
    <property type="entry name" value="SNRNA-ACTIVATING PROTEIN COMPLEX SUBUNIT 4"/>
    <property type="match status" value="1"/>
</dbReference>
<evidence type="ECO:0008006" key="11">
    <source>
        <dbReference type="Google" id="ProtNLM"/>
    </source>
</evidence>
<dbReference type="GO" id="GO:0000978">
    <property type="term" value="F:RNA polymerase II cis-regulatory region sequence-specific DNA binding"/>
    <property type="evidence" value="ECO:0007669"/>
    <property type="project" value="TreeGrafter"/>
</dbReference>
<feature type="domain" description="Myb-like" evidence="7">
    <location>
        <begin position="296"/>
        <end position="346"/>
    </location>
</feature>
<feature type="coiled-coil region" evidence="5">
    <location>
        <begin position="28"/>
        <end position="62"/>
    </location>
</feature>
<evidence type="ECO:0000256" key="2">
    <source>
        <dbReference type="ARBA" id="ARBA00023125"/>
    </source>
</evidence>
<keyword evidence="4" id="KW-0539">Nucleus</keyword>
<name>A0A409VT46_9AGAR</name>
<evidence type="ECO:0000256" key="6">
    <source>
        <dbReference type="SAM" id="MobiDB-lite"/>
    </source>
</evidence>
<keyword evidence="1" id="KW-0805">Transcription regulation</keyword>
<keyword evidence="10" id="KW-1185">Reference proteome</keyword>
<dbReference type="GO" id="GO:0019185">
    <property type="term" value="C:snRNA-activating protein complex"/>
    <property type="evidence" value="ECO:0007669"/>
    <property type="project" value="TreeGrafter"/>
</dbReference>
<dbReference type="SUPFAM" id="SSF46689">
    <property type="entry name" value="Homeodomain-like"/>
    <property type="match status" value="3"/>
</dbReference>
<evidence type="ECO:0000256" key="5">
    <source>
        <dbReference type="SAM" id="Coils"/>
    </source>
</evidence>
<feature type="domain" description="Myb-like" evidence="7">
    <location>
        <begin position="191"/>
        <end position="239"/>
    </location>
</feature>
<evidence type="ECO:0000259" key="8">
    <source>
        <dbReference type="PROSITE" id="PS51294"/>
    </source>
</evidence>
<evidence type="ECO:0000313" key="10">
    <source>
        <dbReference type="Proteomes" id="UP000284842"/>
    </source>
</evidence>
<feature type="compositionally biased region" description="Basic residues" evidence="6">
    <location>
        <begin position="506"/>
        <end position="516"/>
    </location>
</feature>
<keyword evidence="3" id="KW-0804">Transcription</keyword>
<dbReference type="OrthoDB" id="2143914at2759"/>
<dbReference type="PROSITE" id="PS51294">
    <property type="entry name" value="HTH_MYB"/>
    <property type="match status" value="3"/>
</dbReference>
<dbReference type="GO" id="GO:0042796">
    <property type="term" value="P:snRNA transcription by RNA polymerase III"/>
    <property type="evidence" value="ECO:0007669"/>
    <property type="project" value="TreeGrafter"/>
</dbReference>
<accession>A0A409VT46</accession>
<dbReference type="CDD" id="cd00167">
    <property type="entry name" value="SANT"/>
    <property type="match status" value="2"/>
</dbReference>
<feature type="domain" description="HTH myb-type" evidence="8">
    <location>
        <begin position="354"/>
        <end position="401"/>
    </location>
</feature>
<protein>
    <recommendedName>
        <fullName evidence="11">snRNA-activating protein complex subunit 4</fullName>
    </recommendedName>
</protein>
<feature type="compositionally biased region" description="Polar residues" evidence="6">
    <location>
        <begin position="533"/>
        <end position="548"/>
    </location>
</feature>
<dbReference type="InterPro" id="IPR001005">
    <property type="entry name" value="SANT/Myb"/>
</dbReference>
<feature type="domain" description="Myb-like" evidence="7">
    <location>
        <begin position="347"/>
        <end position="397"/>
    </location>
</feature>
<feature type="compositionally biased region" description="Polar residues" evidence="6">
    <location>
        <begin position="448"/>
        <end position="462"/>
    </location>
</feature>
<feature type="domain" description="Myb-like" evidence="7">
    <location>
        <begin position="243"/>
        <end position="295"/>
    </location>
</feature>
<dbReference type="Proteomes" id="UP000284842">
    <property type="component" value="Unassembled WGS sequence"/>
</dbReference>
<dbReference type="Pfam" id="PF00249">
    <property type="entry name" value="Myb_DNA-binding"/>
    <property type="match status" value="3"/>
</dbReference>
<feature type="domain" description="HTH myb-type" evidence="8">
    <location>
        <begin position="243"/>
        <end position="295"/>
    </location>
</feature>
<feature type="compositionally biased region" description="Basic residues" evidence="6">
    <location>
        <begin position="599"/>
        <end position="610"/>
    </location>
</feature>
<feature type="region of interest" description="Disordered" evidence="6">
    <location>
        <begin position="1"/>
        <end position="24"/>
    </location>
</feature>
<sequence length="610" mass="66678">MSSPEQTSNQLEDGSTNAKSKDLVQDALKANKTLQQSLARRAEELEAELNELDGLLSVATNAEGNEDPESEVFITGAKKAAGLFPATQFLNLASPFYAEAKARTAYINNTNPRPLKGKDLDLLAEGVKRENERLEAYRRAAAGDSDVGPEIDLKLNVDGIDWERVAQYVSDESSVKRTAMECRICWIGDKHPSINHSEWSEDEVKKVTEIVSEAQKVQTQIDWVAVAKELGTNRRPIDCMKQAFNRPRHSWTPEADQKLLEAVEQCGIDNWHVVATMVSEHVTPSQCQNRWCRTVNPELRRGAWTAEEDELLKKAVAAWGTSWMQIAAHIPGRNNDQCRDRWAEYLSPSSSQAPWTEEEDEKLLEYVAEMKNQWKAIGLKIGNRTGHSCRIRYEKLMRMEKAAGKASGGNGEEVEEGNSEQGSSQVRAKGKNKSSTQPKPRKRAKAVQETTSVPTSQSITPPTDQPRAETPASTTVGTESQDPAADPTSGDTTFPVESGSAATPKPRPKPRPRKKAPAASLSPDDSEVAPSSDGLSPQPSTSGSATKRSVSKGGTRATKRSKLSQSVTVDASENPAESQGPSHPATDEAADETPVATRRSMRVRTATKKG</sequence>
<dbReference type="InterPro" id="IPR009057">
    <property type="entry name" value="Homeodomain-like_sf"/>
</dbReference>
<feature type="compositionally biased region" description="Polar residues" evidence="6">
    <location>
        <begin position="471"/>
        <end position="481"/>
    </location>
</feature>
<dbReference type="PROSITE" id="PS50090">
    <property type="entry name" value="MYB_LIKE"/>
    <property type="match status" value="4"/>
</dbReference>
<dbReference type="SMART" id="SM00717">
    <property type="entry name" value="SANT"/>
    <property type="match status" value="5"/>
</dbReference>